<dbReference type="Proteomes" id="UP000032582">
    <property type="component" value="Unassembled WGS sequence"/>
</dbReference>
<sequence length="180" mass="19305">MMKGEVPLSLIAGFRESFAGMTAYFMHRPTQLPAGWYSINNDRYSVSSPQGAVIKSLPAQLKADWKITESGGMINLPDPRFTDGRMPFPRPVNGTNRQVGTIEDDTARRITGSVNGIQFKTGSAPTGAFTTSAMADQGTSLQSGSSTVMRIEFDSGRVVPPGSEGKPLDIGVTWAIYLGV</sequence>
<protein>
    <submittedName>
        <fullName evidence="1">Uncharacterized protein</fullName>
    </submittedName>
</protein>
<gene>
    <name evidence="1" type="ORF">UA45_21485</name>
</gene>
<dbReference type="PATRIC" id="fig|582.24.peg.6835"/>
<dbReference type="EMBL" id="JZSH01000494">
    <property type="protein sequence ID" value="KJF75870.1"/>
    <property type="molecule type" value="Genomic_DNA"/>
</dbReference>
<evidence type="ECO:0000313" key="2">
    <source>
        <dbReference type="Proteomes" id="UP000032582"/>
    </source>
</evidence>
<comment type="caution">
    <text evidence="1">The sequence shown here is derived from an EMBL/GenBank/DDBJ whole genome shotgun (WGS) entry which is preliminary data.</text>
</comment>
<name>A0A0D8L1N9_MORMO</name>
<accession>A0A0D8L1N9</accession>
<organism evidence="1 2">
    <name type="scientific">Morganella morganii</name>
    <name type="common">Proteus morganii</name>
    <dbReference type="NCBI Taxonomy" id="582"/>
    <lineage>
        <taxon>Bacteria</taxon>
        <taxon>Pseudomonadati</taxon>
        <taxon>Pseudomonadota</taxon>
        <taxon>Gammaproteobacteria</taxon>
        <taxon>Enterobacterales</taxon>
        <taxon>Morganellaceae</taxon>
        <taxon>Morganella</taxon>
    </lineage>
</organism>
<proteinExistence type="predicted"/>
<evidence type="ECO:0000313" key="1">
    <source>
        <dbReference type="EMBL" id="KJF75870.1"/>
    </source>
</evidence>
<reference evidence="1 2" key="1">
    <citation type="submission" date="2015-02" db="EMBL/GenBank/DDBJ databases">
        <title>Whole genome shotgun sequencing of cultured foodborne pathogen.</title>
        <authorList>
            <person name="Timme R."/>
            <person name="Allard M.W."/>
            <person name="Strain E."/>
            <person name="Evans P.S."/>
            <person name="Brown E."/>
        </authorList>
    </citation>
    <scope>NUCLEOTIDE SEQUENCE [LARGE SCALE GENOMIC DNA]</scope>
    <source>
        <strain evidence="1 2">GCSL-TSO-24</strain>
    </source>
</reference>
<dbReference type="AlphaFoldDB" id="A0A0D8L1N9"/>